<dbReference type="Pfam" id="PF04264">
    <property type="entry name" value="YceI"/>
    <property type="match status" value="1"/>
</dbReference>
<dbReference type="InterPro" id="IPR036761">
    <property type="entry name" value="TTHA0802/YceI-like_sf"/>
</dbReference>
<dbReference type="Gene3D" id="2.40.128.110">
    <property type="entry name" value="Lipid/polyisoprenoid-binding, YceI-like"/>
    <property type="match status" value="1"/>
</dbReference>
<reference evidence="3 4" key="1">
    <citation type="submission" date="2017-05" db="EMBL/GenBank/DDBJ databases">
        <authorList>
            <person name="Varghese N."/>
            <person name="Submissions S."/>
        </authorList>
    </citation>
    <scope>NUCLEOTIDE SEQUENCE [LARGE SCALE GENOMIC DNA]</scope>
    <source>
        <strain evidence="3 4">DSM 21342</strain>
    </source>
</reference>
<accession>A0A521CJS9</accession>
<sequence length="190" mass="21099">MKKFILIALMVIASVSALAQSWSVDKAHAKLGFSVKHLMISDVDGFFKNFDAKVTSAKDDFTDAVIELSADINSINTNNEKRDKDLRSPQYFDAEKYPKLTFKSKSLNKADERNYILIGDLTMHGVTKQIQLDVIYNGSILNPGSKKMVAGFKVTGKINRKDFNIANSVPGAMIGEEVTINTNAEFIKDE</sequence>
<dbReference type="SMART" id="SM00867">
    <property type="entry name" value="YceI"/>
    <property type="match status" value="1"/>
</dbReference>
<dbReference type="InterPro" id="IPR007372">
    <property type="entry name" value="Lipid/polyisoprenoid-bd_YceI"/>
</dbReference>
<evidence type="ECO:0000313" key="4">
    <source>
        <dbReference type="Proteomes" id="UP000315971"/>
    </source>
</evidence>
<evidence type="ECO:0000259" key="2">
    <source>
        <dbReference type="SMART" id="SM00867"/>
    </source>
</evidence>
<keyword evidence="4" id="KW-1185">Reference proteome</keyword>
<dbReference type="Proteomes" id="UP000315971">
    <property type="component" value="Unassembled WGS sequence"/>
</dbReference>
<evidence type="ECO:0000313" key="3">
    <source>
        <dbReference type="EMBL" id="SMO59729.1"/>
    </source>
</evidence>
<name>A0A521CJS9_9SPHI</name>
<dbReference type="EMBL" id="FXSZ01000004">
    <property type="protein sequence ID" value="SMO59729.1"/>
    <property type="molecule type" value="Genomic_DNA"/>
</dbReference>
<keyword evidence="1" id="KW-0732">Signal</keyword>
<dbReference type="PANTHER" id="PTHR34406">
    <property type="entry name" value="PROTEIN YCEI"/>
    <property type="match status" value="1"/>
</dbReference>
<gene>
    <name evidence="3" type="ORF">SAMN06265350_104148</name>
</gene>
<organism evidence="3 4">
    <name type="scientific">Solitalea koreensis</name>
    <dbReference type="NCBI Taxonomy" id="543615"/>
    <lineage>
        <taxon>Bacteria</taxon>
        <taxon>Pseudomonadati</taxon>
        <taxon>Bacteroidota</taxon>
        <taxon>Sphingobacteriia</taxon>
        <taxon>Sphingobacteriales</taxon>
        <taxon>Sphingobacteriaceae</taxon>
        <taxon>Solitalea</taxon>
    </lineage>
</organism>
<dbReference type="RefSeq" id="WP_142603102.1">
    <property type="nucleotide sequence ID" value="NZ_FXSZ01000004.1"/>
</dbReference>
<protein>
    <submittedName>
        <fullName evidence="3">Polyisoprenoid-binding protein YceI</fullName>
    </submittedName>
</protein>
<dbReference type="SUPFAM" id="SSF101874">
    <property type="entry name" value="YceI-like"/>
    <property type="match status" value="1"/>
</dbReference>
<evidence type="ECO:0000256" key="1">
    <source>
        <dbReference type="SAM" id="SignalP"/>
    </source>
</evidence>
<feature type="domain" description="Lipid/polyisoprenoid-binding YceI-like" evidence="2">
    <location>
        <begin position="21"/>
        <end position="187"/>
    </location>
</feature>
<dbReference type="OrthoDB" id="9811006at2"/>
<feature type="signal peptide" evidence="1">
    <location>
        <begin position="1"/>
        <end position="19"/>
    </location>
</feature>
<proteinExistence type="predicted"/>
<dbReference type="AlphaFoldDB" id="A0A521CJS9"/>
<feature type="chain" id="PRO_5022046453" evidence="1">
    <location>
        <begin position="20"/>
        <end position="190"/>
    </location>
</feature>
<dbReference type="PANTHER" id="PTHR34406:SF1">
    <property type="entry name" value="PROTEIN YCEI"/>
    <property type="match status" value="1"/>
</dbReference>